<dbReference type="GeneID" id="80539331"/>
<feature type="compositionally biased region" description="Gly residues" evidence="1">
    <location>
        <begin position="319"/>
        <end position="342"/>
    </location>
</feature>
<feature type="non-terminal residue" evidence="2">
    <location>
        <position position="342"/>
    </location>
</feature>
<reference evidence="2" key="1">
    <citation type="submission" date="2020-04" db="EMBL/GenBank/DDBJ databases">
        <title>A mysterious 80 nm amoeba virus with a near complete 'ORFan genome' challenges the classification of DNA viruses.</title>
        <authorList>
            <person name="Boratto P.V.M."/>
            <person name="Oliveira G.P."/>
            <person name="Machado T.B."/>
            <person name="Andrade A.C.S.P."/>
            <person name="Baudoin J.P."/>
            <person name="Klose T."/>
            <person name="Azza S."/>
            <person name="Decloquement P."/>
            <person name="Chabriere E."/>
            <person name="Colson P."/>
            <person name="Levasseur A."/>
            <person name="La Scola B."/>
            <person name="Abrahao J.S."/>
        </authorList>
    </citation>
    <scope>NUCLEOTIDE SEQUENCE</scope>
    <source>
        <strain evidence="2">BHMG</strain>
    </source>
</reference>
<evidence type="ECO:0000256" key="1">
    <source>
        <dbReference type="SAM" id="MobiDB-lite"/>
    </source>
</evidence>
<dbReference type="Proteomes" id="UP000830293">
    <property type="component" value="Segment"/>
</dbReference>
<dbReference type="RefSeq" id="YP_010800621.1">
    <property type="nucleotide sequence ID" value="NC_076895.1"/>
</dbReference>
<evidence type="ECO:0000313" key="2">
    <source>
        <dbReference type="EMBL" id="QKE44374.1"/>
    </source>
</evidence>
<organism evidence="2 3">
    <name type="scientific">Yaravirus sp. 'brasiliensis'</name>
    <dbReference type="NCBI Taxonomy" id="2739681"/>
    <lineage>
        <taxon>Viruses</taxon>
        <taxon>Varidnaviria</taxon>
        <taxon>Bamfordvirae</taxon>
        <taxon>Nucleocytoviricota</taxon>
        <taxon>Mriyaviricetes</taxon>
        <taxon>Yaraviridae</taxon>
        <taxon>Yaravirus</taxon>
        <taxon>Yaravirus brasiliense</taxon>
    </lineage>
</organism>
<sequence>MSASRGPFDFGASNNTVRKTLRRKYDPTGMNYKTLLGQSSKPQLQQKFQRYKPDVNPLAQDMASAEGSIEPTPARKVELLKDFYKNKMTALQDVYDNLPTVTGPNGTVLDVTQSRHFEAWLKKKMDAKGEPVPVRDSSTYNAMASTYTRVIDAKMQAYSSIIAQLNASGGAEAVLDAYLRGFHCFLRGRPTEEHQRKLKKLGMKPTFEPFRQESVQQYLKAFSRVKKEYYEDLAMLRMQGPTGDLHQIELYYKYIIDGKEDEKIEKNLWHWLEGGKLPKHTGRLLGKGGSHSSLVTQLSTEFPVGTDAPRAIEEAGRRLGTGGAPRGGGGFNPGPGGGRGGG</sequence>
<protein>
    <submittedName>
        <fullName evidence="2">Uncharacterized protein</fullName>
    </submittedName>
</protein>
<name>A0AAE7E2R9_9VIRU</name>
<keyword evidence="3" id="KW-1185">Reference proteome</keyword>
<evidence type="ECO:0000313" key="3">
    <source>
        <dbReference type="Proteomes" id="UP000830293"/>
    </source>
</evidence>
<accession>A0AAE7E2R9</accession>
<proteinExistence type="predicted"/>
<dbReference type="KEGG" id="vg:80539331"/>
<feature type="region of interest" description="Disordered" evidence="1">
    <location>
        <begin position="318"/>
        <end position="342"/>
    </location>
</feature>
<dbReference type="EMBL" id="MT293574">
    <property type="protein sequence ID" value="QKE44374.1"/>
    <property type="molecule type" value="Genomic_DNA"/>
</dbReference>